<dbReference type="InterPro" id="IPR006569">
    <property type="entry name" value="CID_dom"/>
</dbReference>
<dbReference type="SUPFAM" id="SSF48464">
    <property type="entry name" value="ENTH/VHS domain"/>
    <property type="match status" value="1"/>
</dbReference>
<dbReference type="PANTHER" id="PTHR12460">
    <property type="entry name" value="CYCLIN-DEPENDENT KINASE INHIBITOR-RELATED PROTEIN"/>
    <property type="match status" value="1"/>
</dbReference>
<dbReference type="CDD" id="cd16981">
    <property type="entry name" value="CID_RPRD_like"/>
    <property type="match status" value="1"/>
</dbReference>
<accession>E9HMN9</accession>
<gene>
    <name evidence="7" type="ORF">DAPPUDRAFT_6988</name>
</gene>
<comment type="subunit">
    <text evidence="4">Associates with the RNA polymerase II complex.</text>
</comment>
<dbReference type="PANTHER" id="PTHR12460:SF40">
    <property type="entry name" value="REGULATION OF NUCLEAR PRE-MRNA DOMAIN-CONTAINING PROTEIN 2"/>
    <property type="match status" value="1"/>
</dbReference>
<evidence type="ECO:0000259" key="6">
    <source>
        <dbReference type="PROSITE" id="PS51391"/>
    </source>
</evidence>
<evidence type="ECO:0000313" key="8">
    <source>
        <dbReference type="Proteomes" id="UP000000305"/>
    </source>
</evidence>
<dbReference type="EMBL" id="GL732688">
    <property type="protein sequence ID" value="EFX67002.1"/>
    <property type="molecule type" value="Genomic_DNA"/>
</dbReference>
<evidence type="ECO:0000256" key="1">
    <source>
        <dbReference type="ARBA" id="ARBA00022481"/>
    </source>
</evidence>
<dbReference type="PROSITE" id="PS51391">
    <property type="entry name" value="CID"/>
    <property type="match status" value="1"/>
</dbReference>
<keyword evidence="2" id="KW-0597">Phosphoprotein</keyword>
<organism evidence="7 8">
    <name type="scientific">Daphnia pulex</name>
    <name type="common">Water flea</name>
    <dbReference type="NCBI Taxonomy" id="6669"/>
    <lineage>
        <taxon>Eukaryota</taxon>
        <taxon>Metazoa</taxon>
        <taxon>Ecdysozoa</taxon>
        <taxon>Arthropoda</taxon>
        <taxon>Crustacea</taxon>
        <taxon>Branchiopoda</taxon>
        <taxon>Diplostraca</taxon>
        <taxon>Cladocera</taxon>
        <taxon>Anomopoda</taxon>
        <taxon>Daphniidae</taxon>
        <taxon>Daphnia</taxon>
    </lineage>
</organism>
<dbReference type="InterPro" id="IPR008942">
    <property type="entry name" value="ENTH_VHS"/>
</dbReference>
<dbReference type="Pfam" id="PF04818">
    <property type="entry name" value="CID"/>
    <property type="match status" value="1"/>
</dbReference>
<evidence type="ECO:0000256" key="4">
    <source>
        <dbReference type="ARBA" id="ARBA00062892"/>
    </source>
</evidence>
<keyword evidence="8" id="KW-1185">Reference proteome</keyword>
<name>E9HMN9_DAPPU</name>
<dbReference type="Gene3D" id="1.25.40.90">
    <property type="match status" value="1"/>
</dbReference>
<dbReference type="OrthoDB" id="10069473at2759"/>
<dbReference type="STRING" id="6669.E9HMN9"/>
<keyword evidence="3" id="KW-0007">Acetylation</keyword>
<dbReference type="FunFam" id="1.25.40.90:FF:000020">
    <property type="entry name" value="regulation of nuclear pre-mRNA domain-containing protein 2 isoform X1"/>
    <property type="match status" value="1"/>
</dbReference>
<evidence type="ECO:0000256" key="3">
    <source>
        <dbReference type="ARBA" id="ARBA00022990"/>
    </source>
</evidence>
<feature type="non-terminal residue" evidence="7">
    <location>
        <position position="1"/>
    </location>
</feature>
<dbReference type="SMART" id="SM00582">
    <property type="entry name" value="RPR"/>
    <property type="match status" value="1"/>
</dbReference>
<proteinExistence type="predicted"/>
<sequence>DSHFEKKLNNLKDTQESIQGLSTWCLNHKSDLNHIIKCWLKAIKKSKPEQCLTLFYLANDVIQHSKKKNLLDLVSAWEFALKEATPYAREEKVRTRVLRIFKIWEERDVYSNSFVDELSMLLDSPMKTE</sequence>
<protein>
    <recommendedName>
        <fullName evidence="5">Regulation of nuclear pre-mRNA domain-containing protein 2</fullName>
    </recommendedName>
</protein>
<feature type="domain" description="CID" evidence="6">
    <location>
        <begin position="1"/>
        <end position="126"/>
    </location>
</feature>
<reference evidence="7 8" key="1">
    <citation type="journal article" date="2011" name="Science">
        <title>The ecoresponsive genome of Daphnia pulex.</title>
        <authorList>
            <person name="Colbourne J.K."/>
            <person name="Pfrender M.E."/>
            <person name="Gilbert D."/>
            <person name="Thomas W.K."/>
            <person name="Tucker A."/>
            <person name="Oakley T.H."/>
            <person name="Tokishita S."/>
            <person name="Aerts A."/>
            <person name="Arnold G.J."/>
            <person name="Basu M.K."/>
            <person name="Bauer D.J."/>
            <person name="Caceres C.E."/>
            <person name="Carmel L."/>
            <person name="Casola C."/>
            <person name="Choi J.H."/>
            <person name="Detter J.C."/>
            <person name="Dong Q."/>
            <person name="Dusheyko S."/>
            <person name="Eads B.D."/>
            <person name="Frohlich T."/>
            <person name="Geiler-Samerotte K.A."/>
            <person name="Gerlach D."/>
            <person name="Hatcher P."/>
            <person name="Jogdeo S."/>
            <person name="Krijgsveld J."/>
            <person name="Kriventseva E.V."/>
            <person name="Kultz D."/>
            <person name="Laforsch C."/>
            <person name="Lindquist E."/>
            <person name="Lopez J."/>
            <person name="Manak J.R."/>
            <person name="Muller J."/>
            <person name="Pangilinan J."/>
            <person name="Patwardhan R.P."/>
            <person name="Pitluck S."/>
            <person name="Pritham E.J."/>
            <person name="Rechtsteiner A."/>
            <person name="Rho M."/>
            <person name="Rogozin I.B."/>
            <person name="Sakarya O."/>
            <person name="Salamov A."/>
            <person name="Schaack S."/>
            <person name="Shapiro H."/>
            <person name="Shiga Y."/>
            <person name="Skalitzky C."/>
            <person name="Smith Z."/>
            <person name="Souvorov A."/>
            <person name="Sung W."/>
            <person name="Tang Z."/>
            <person name="Tsuchiya D."/>
            <person name="Tu H."/>
            <person name="Vos H."/>
            <person name="Wang M."/>
            <person name="Wolf Y.I."/>
            <person name="Yamagata H."/>
            <person name="Yamada T."/>
            <person name="Ye Y."/>
            <person name="Shaw J.R."/>
            <person name="Andrews J."/>
            <person name="Crease T.J."/>
            <person name="Tang H."/>
            <person name="Lucas S.M."/>
            <person name="Robertson H.M."/>
            <person name="Bork P."/>
            <person name="Koonin E.V."/>
            <person name="Zdobnov E.M."/>
            <person name="Grigoriev I.V."/>
            <person name="Lynch M."/>
            <person name="Boore J.L."/>
        </authorList>
    </citation>
    <scope>NUCLEOTIDE SEQUENCE [LARGE SCALE GENOMIC DNA]</scope>
</reference>
<dbReference type="eggNOG" id="KOG2669">
    <property type="taxonomic scope" value="Eukaryota"/>
</dbReference>
<evidence type="ECO:0000256" key="2">
    <source>
        <dbReference type="ARBA" id="ARBA00022553"/>
    </source>
</evidence>
<dbReference type="OMA" id="YLANHII"/>
<evidence type="ECO:0000313" key="7">
    <source>
        <dbReference type="EMBL" id="EFX67002.1"/>
    </source>
</evidence>
<dbReference type="KEGG" id="dpx:DAPPUDRAFT_6988"/>
<keyword evidence="1" id="KW-0488">Methylation</keyword>
<dbReference type="AlphaFoldDB" id="E9HMN9"/>
<feature type="non-terminal residue" evidence="7">
    <location>
        <position position="129"/>
    </location>
</feature>
<dbReference type="InParanoid" id="E9HMN9"/>
<dbReference type="Proteomes" id="UP000000305">
    <property type="component" value="Unassembled WGS sequence"/>
</dbReference>
<dbReference type="HOGENOM" id="CLU_144992_0_0_1"/>
<evidence type="ECO:0000256" key="5">
    <source>
        <dbReference type="ARBA" id="ARBA00067342"/>
    </source>
</evidence>